<evidence type="ECO:0000313" key="1">
    <source>
        <dbReference type="EMBL" id="MFH6602267.1"/>
    </source>
</evidence>
<protein>
    <submittedName>
        <fullName evidence="1">DUF5723 family protein</fullName>
    </submittedName>
</protein>
<comment type="caution">
    <text evidence="1">The sequence shown here is derived from an EMBL/GenBank/DDBJ whole genome shotgun (WGS) entry which is preliminary data.</text>
</comment>
<proteinExistence type="predicted"/>
<evidence type="ECO:0000313" key="2">
    <source>
        <dbReference type="Proteomes" id="UP001595191"/>
    </source>
</evidence>
<gene>
    <name evidence="1" type="ORF">ACEZ3G_02170</name>
</gene>
<organism evidence="1 2">
    <name type="scientific">Meishania litoralis</name>
    <dbReference type="NCBI Taxonomy" id="3434685"/>
    <lineage>
        <taxon>Bacteria</taxon>
        <taxon>Pseudomonadati</taxon>
        <taxon>Bacteroidota</taxon>
        <taxon>Flavobacteriia</taxon>
        <taxon>Flavobacteriales</taxon>
        <taxon>Flavobacteriaceae</taxon>
        <taxon>Meishania</taxon>
    </lineage>
</organism>
<name>A0ACC7LJZ2_9FLAO</name>
<sequence>MKSTRLIYCAFLLAGLFVHAQNKQVLYDFTEIPQSLMVNPGARTDFKWYGGFPALSGVSFQAGSSGISVNDIFADDGLDINDKFRDRIIHGMDARDELSGTYQLELLNVGFRGKNPDNFYSFGIYNEGDAIGYWFQDYAFLGFEGNAGMLNRKYDLGHLKTRGEIVNVFHFGVNRRINGKMTGGIRAKIYSGIVNFHSTRNKGYFVTTEGQNNLLASTLVADMRMRTSGMNAVWDAEKEGDLVGTFLKRGFFGGDLGLGLDLGFSYDLNEQTVFTASLLDLGFIYHANDIRTYALKGEAAVEGIEILPQDLLDPNNDFWQELVDEVEELIPFEIDERSYLTFRPTKLYASLRYNFGEPIQSQADCDCGITPASRNRNRAKYVNGIGGQLYAINRPRGPQMALSAFYQRRFGNFMALKTTYTVDKFSKTNIGLGLNLQAGPVNLYVLADNLLAYRNLAASRYASFQLGINIISWGGKN</sequence>
<reference evidence="1" key="1">
    <citation type="submission" date="2024-09" db="EMBL/GenBank/DDBJ databases">
        <authorList>
            <person name="Liu J."/>
        </authorList>
    </citation>
    <scope>NUCLEOTIDE SEQUENCE</scope>
    <source>
        <strain evidence="1">NBU2967</strain>
    </source>
</reference>
<dbReference type="Proteomes" id="UP001595191">
    <property type="component" value="Unassembled WGS sequence"/>
</dbReference>
<accession>A0ACC7LJZ2</accession>
<dbReference type="EMBL" id="JBHFPV010000001">
    <property type="protein sequence ID" value="MFH6602267.1"/>
    <property type="molecule type" value="Genomic_DNA"/>
</dbReference>
<keyword evidence="2" id="KW-1185">Reference proteome</keyword>